<keyword evidence="1" id="KW-0433">Leucine-rich repeat</keyword>
<dbReference type="Pfam" id="PF08263">
    <property type="entry name" value="LRRNT_2"/>
    <property type="match status" value="1"/>
</dbReference>
<keyword evidence="8" id="KW-1185">Reference proteome</keyword>
<evidence type="ECO:0000256" key="3">
    <source>
        <dbReference type="ARBA" id="ARBA00022737"/>
    </source>
</evidence>
<dbReference type="Proteomes" id="UP001177003">
    <property type="component" value="Chromosome 0"/>
</dbReference>
<feature type="domain" description="Disease resistance R13L4/SHOC-2-like LRR" evidence="6">
    <location>
        <begin position="82"/>
        <end position="174"/>
    </location>
</feature>
<sequence length="262" mass="29616">MDRISPLISTSTLLWFIFVLYSFSKVYGNSEGDALNALKVQLSDPNNVLQSWDPTLVNPCTWYHVTCNNENSVTRLELGNASLSGQLVPQLGQLMNLQYLELYGNKITGKIPKELGNLKNLVSLDLYMNQLEGRIPSTLGNLQKLRYLRLHHNTLTGTIPYSLTTISTLQVLDLSYNRLRGHVPVNGSFALFTAMSFYHNPGLKLPVSSSGPIKSMIFLRRRTRMMINLRSIIIACNILSRDEKFYEVYESHLQSSAVEDVK</sequence>
<dbReference type="InterPro" id="IPR055414">
    <property type="entry name" value="LRR_R13L4/SHOC2-like"/>
</dbReference>
<feature type="signal peptide" evidence="4">
    <location>
        <begin position="1"/>
        <end position="28"/>
    </location>
</feature>
<dbReference type="AlphaFoldDB" id="A0AA35V0A9"/>
<accession>A0AA35V0A9</accession>
<proteinExistence type="predicted"/>
<dbReference type="SUPFAM" id="SSF52058">
    <property type="entry name" value="L domain-like"/>
    <property type="match status" value="1"/>
</dbReference>
<evidence type="ECO:0000259" key="6">
    <source>
        <dbReference type="Pfam" id="PF23598"/>
    </source>
</evidence>
<dbReference type="PANTHER" id="PTHR47988">
    <property type="entry name" value="SOMATIC EMBRYOGENESIS RECEPTOR KINASE 1"/>
    <property type="match status" value="1"/>
</dbReference>
<evidence type="ECO:0000256" key="2">
    <source>
        <dbReference type="ARBA" id="ARBA00022729"/>
    </source>
</evidence>
<evidence type="ECO:0008006" key="9">
    <source>
        <dbReference type="Google" id="ProtNLM"/>
    </source>
</evidence>
<dbReference type="FunFam" id="3.80.10.10:FF:000024">
    <property type="entry name" value="Somatic embryogenesis receptor kinase 1"/>
    <property type="match status" value="1"/>
</dbReference>
<evidence type="ECO:0000313" key="8">
    <source>
        <dbReference type="Proteomes" id="UP001177003"/>
    </source>
</evidence>
<evidence type="ECO:0000259" key="5">
    <source>
        <dbReference type="Pfam" id="PF08263"/>
    </source>
</evidence>
<dbReference type="EMBL" id="OX465086">
    <property type="protein sequence ID" value="CAI9259419.1"/>
    <property type="molecule type" value="Genomic_DNA"/>
</dbReference>
<evidence type="ECO:0000256" key="4">
    <source>
        <dbReference type="SAM" id="SignalP"/>
    </source>
</evidence>
<feature type="domain" description="Leucine-rich repeat-containing N-terminal plant-type" evidence="5">
    <location>
        <begin position="29"/>
        <end position="68"/>
    </location>
</feature>
<keyword evidence="2 4" id="KW-0732">Signal</keyword>
<gene>
    <name evidence="7" type="ORF">LSALG_LOCUS313</name>
</gene>
<evidence type="ECO:0000313" key="7">
    <source>
        <dbReference type="EMBL" id="CAI9259419.1"/>
    </source>
</evidence>
<name>A0AA35V0A9_LACSI</name>
<feature type="chain" id="PRO_5041423146" description="Leucine-rich repeat-containing N-terminal plant-type domain-containing protein" evidence="4">
    <location>
        <begin position="29"/>
        <end position="262"/>
    </location>
</feature>
<reference evidence="7" key="1">
    <citation type="submission" date="2023-04" db="EMBL/GenBank/DDBJ databases">
        <authorList>
            <person name="Vijverberg K."/>
            <person name="Xiong W."/>
            <person name="Schranz E."/>
        </authorList>
    </citation>
    <scope>NUCLEOTIDE SEQUENCE</scope>
</reference>
<dbReference type="InterPro" id="IPR032675">
    <property type="entry name" value="LRR_dom_sf"/>
</dbReference>
<keyword evidence="3" id="KW-0677">Repeat</keyword>
<evidence type="ECO:0000256" key="1">
    <source>
        <dbReference type="ARBA" id="ARBA00022614"/>
    </source>
</evidence>
<dbReference type="Pfam" id="PF23598">
    <property type="entry name" value="LRR_14"/>
    <property type="match status" value="1"/>
</dbReference>
<dbReference type="InterPro" id="IPR013210">
    <property type="entry name" value="LRR_N_plant-typ"/>
</dbReference>
<protein>
    <recommendedName>
        <fullName evidence="9">Leucine-rich repeat-containing N-terminal plant-type domain-containing protein</fullName>
    </recommendedName>
</protein>
<dbReference type="Gene3D" id="3.80.10.10">
    <property type="entry name" value="Ribonuclease Inhibitor"/>
    <property type="match status" value="1"/>
</dbReference>
<organism evidence="7 8">
    <name type="scientific">Lactuca saligna</name>
    <name type="common">Willowleaf lettuce</name>
    <dbReference type="NCBI Taxonomy" id="75948"/>
    <lineage>
        <taxon>Eukaryota</taxon>
        <taxon>Viridiplantae</taxon>
        <taxon>Streptophyta</taxon>
        <taxon>Embryophyta</taxon>
        <taxon>Tracheophyta</taxon>
        <taxon>Spermatophyta</taxon>
        <taxon>Magnoliopsida</taxon>
        <taxon>eudicotyledons</taxon>
        <taxon>Gunneridae</taxon>
        <taxon>Pentapetalae</taxon>
        <taxon>asterids</taxon>
        <taxon>campanulids</taxon>
        <taxon>Asterales</taxon>
        <taxon>Asteraceae</taxon>
        <taxon>Cichorioideae</taxon>
        <taxon>Cichorieae</taxon>
        <taxon>Lactucinae</taxon>
        <taxon>Lactuca</taxon>
    </lineage>
</organism>